<name>M1BEI4_SOLTU</name>
<organism evidence="3 4">
    <name type="scientific">Solanum tuberosum</name>
    <name type="common">Potato</name>
    <dbReference type="NCBI Taxonomy" id="4113"/>
    <lineage>
        <taxon>Eukaryota</taxon>
        <taxon>Viridiplantae</taxon>
        <taxon>Streptophyta</taxon>
        <taxon>Embryophyta</taxon>
        <taxon>Tracheophyta</taxon>
        <taxon>Spermatophyta</taxon>
        <taxon>Magnoliopsida</taxon>
        <taxon>eudicotyledons</taxon>
        <taxon>Gunneridae</taxon>
        <taxon>Pentapetalae</taxon>
        <taxon>asterids</taxon>
        <taxon>lamiids</taxon>
        <taxon>Solanales</taxon>
        <taxon>Solanaceae</taxon>
        <taxon>Solanoideae</taxon>
        <taxon>Solaneae</taxon>
        <taxon>Solanum</taxon>
    </lineage>
</organism>
<proteinExistence type="predicted"/>
<dbReference type="Proteomes" id="UP000011115">
    <property type="component" value="Unassembled WGS sequence"/>
</dbReference>
<keyword evidence="4" id="KW-1185">Reference proteome</keyword>
<evidence type="ECO:0000256" key="1">
    <source>
        <dbReference type="SAM" id="MobiDB-lite"/>
    </source>
</evidence>
<evidence type="ECO:0000259" key="2">
    <source>
        <dbReference type="PROSITE" id="PS51222"/>
    </source>
</evidence>
<evidence type="ECO:0000313" key="3">
    <source>
        <dbReference type="EnsemblPlants" id="PGSC0003DMT400043381"/>
    </source>
</evidence>
<dbReference type="RefSeq" id="XP_006366372.1">
    <property type="nucleotide sequence ID" value="XM_006366310.2"/>
</dbReference>
<dbReference type="EnsemblPlants" id="PGSC0003DMT400043381">
    <property type="protein sequence ID" value="PGSC0003DMT400043381"/>
    <property type="gene ID" value="PGSC0003DMG400016842"/>
</dbReference>
<dbReference type="InterPro" id="IPR013989">
    <property type="entry name" value="Dev_and_cell_death_domain"/>
</dbReference>
<dbReference type="RefSeq" id="XP_006366373.1">
    <property type="nucleotide sequence ID" value="XM_006366311.2"/>
</dbReference>
<dbReference type="PROSITE" id="PS51222">
    <property type="entry name" value="DCD"/>
    <property type="match status" value="1"/>
</dbReference>
<dbReference type="SMART" id="SM00767">
    <property type="entry name" value="DCD"/>
    <property type="match status" value="1"/>
</dbReference>
<sequence length="877" mass="100221">MAKKNKRRRNNAAASSSGRVPQDNKTPKELMAKGKLAKKSNLNSAQMKEADATPQSQSRNMEKNIKDGNQGNNVEATPRSQSRNKEKNIKDDNQGNNFDKKDARKSLNIKSGNKGKGSASEMRVDVEDGKADKGIGGVIFMCNAKTKDDCFKYHVMGVSAMKKDIILGIKPGVKLYLFDVDLKLMYGIYEASSAGGMKLEPAAFGGDFPAQVRFRIYKDCLPLTENLFKRAIQENYDERTHKFKTELTFKQVGQLKKLFTPAPWLHPTSKHSVSYPVSLPPSAAPLPSKEPSREHVGLQYGRSKAGENFSSYGHERERQQHAGRLIMPREVDSEPRFLTEKEYRSYGLQSAKHPQAFASAVVDRTLDHYESEQGREHLRTNPTGITSDAALARKETVLTEPLFPSEREYRTYGLKFRSEIPATVAPAVESGATGISATPTNHSLLNHVKDKYDPYAESTTSLVNRYLSLPRTVVAPVVSYSSTGRESFVSDPYSAIGIKGHTGKFHAENEGAYPPTGRFHAENERAYPPTGRFHTGNERAYPPMGRFHTENERAYPPTERFYTENERAYPPTGRFHTENERANPPTERFNSENERAYPPTERFNSENERAYPPMGRFHTENERANPPTERFNSENERAYPPTGRFHTGNERAYPPMGRFHTENERANPPTERFNSENERAYPPTERFNSENERAYPPTERFNSENERAYPPTERFNSENERAYPPTERFNSENERAYPPTERFNSENERAYPPTERFNSENERAYPPTERFNSENERAYPPTGRFHSENERVYPSTERFSSENERAYPLTGRFHTESERAYPPTWRLNTENERAYPPYAPQLPPEYGLKYHHVRDEPRYPALVSSRYSLGEPSAPRR</sequence>
<evidence type="ECO:0000313" key="4">
    <source>
        <dbReference type="Proteomes" id="UP000011115"/>
    </source>
</evidence>
<dbReference type="HOGENOM" id="CLU_015954_0_0_1"/>
<feature type="region of interest" description="Disordered" evidence="1">
    <location>
        <begin position="1"/>
        <end position="124"/>
    </location>
</feature>
<feature type="compositionally biased region" description="Polar residues" evidence="1">
    <location>
        <begin position="67"/>
        <end position="81"/>
    </location>
</feature>
<reference evidence="3" key="2">
    <citation type="submission" date="2015-06" db="UniProtKB">
        <authorList>
            <consortium name="EnsemblPlants"/>
        </authorList>
    </citation>
    <scope>IDENTIFICATION</scope>
    <source>
        <strain evidence="3">DM1-3 516 R44</strain>
    </source>
</reference>
<dbReference type="PaxDb" id="4113-PGSC0003DMT400043381"/>
<reference evidence="4" key="1">
    <citation type="journal article" date="2011" name="Nature">
        <title>Genome sequence and analysis of the tuber crop potato.</title>
        <authorList>
            <consortium name="The Potato Genome Sequencing Consortium"/>
        </authorList>
    </citation>
    <scope>NUCLEOTIDE SEQUENCE [LARGE SCALE GENOMIC DNA]</scope>
    <source>
        <strain evidence="4">cv. DM1-3 516 R44</strain>
    </source>
</reference>
<dbReference type="EnsemblPlants" id="PGSC0003DMT400043383">
    <property type="protein sequence ID" value="PGSC0003DMT400043383"/>
    <property type="gene ID" value="PGSC0003DMG400016842"/>
</dbReference>
<dbReference type="PANTHER" id="PTHR46444:SF8">
    <property type="entry name" value="DCD DOMAIN-CONTAINING PROTEIN"/>
    <property type="match status" value="1"/>
</dbReference>
<dbReference type="OMA" id="PPTGRFH"/>
<feature type="compositionally biased region" description="Basic and acidic residues" evidence="1">
    <location>
        <begin position="83"/>
        <end position="105"/>
    </location>
</feature>
<protein>
    <recommendedName>
        <fullName evidence="2">DCD domain-containing protein</fullName>
    </recommendedName>
</protein>
<dbReference type="Gramene" id="PGSC0003DMT400043381">
    <property type="protein sequence ID" value="PGSC0003DMT400043381"/>
    <property type="gene ID" value="PGSC0003DMG400016842"/>
</dbReference>
<dbReference type="GeneID" id="102592789"/>
<dbReference type="OrthoDB" id="1920894at2759"/>
<dbReference type="AlphaFoldDB" id="M1BEI4"/>
<dbReference type="eggNOG" id="ENOG502QY8D">
    <property type="taxonomic scope" value="Eukaryota"/>
</dbReference>
<dbReference type="Pfam" id="PF10539">
    <property type="entry name" value="Dev_Cell_Death"/>
    <property type="match status" value="1"/>
</dbReference>
<feature type="compositionally biased region" description="Basic residues" evidence="1">
    <location>
        <begin position="1"/>
        <end position="10"/>
    </location>
</feature>
<dbReference type="Gramene" id="PGSC0003DMT400043383">
    <property type="protein sequence ID" value="PGSC0003DMT400043383"/>
    <property type="gene ID" value="PGSC0003DMG400016842"/>
</dbReference>
<feature type="domain" description="DCD" evidence="2">
    <location>
        <begin position="133"/>
        <end position="261"/>
    </location>
</feature>
<dbReference type="KEGG" id="sot:102592789"/>
<feature type="region of interest" description="Disordered" evidence="1">
    <location>
        <begin position="530"/>
        <end position="551"/>
    </location>
</feature>
<gene>
    <name evidence="3" type="primary">LOC102592789</name>
</gene>
<dbReference type="ExpressionAtlas" id="M1BEI4">
    <property type="expression patterns" value="baseline and differential"/>
</dbReference>
<feature type="region of interest" description="Disordered" evidence="1">
    <location>
        <begin position="569"/>
        <end position="822"/>
    </location>
</feature>
<accession>M1BEI4</accession>
<dbReference type="PANTHER" id="PTHR46444">
    <property type="entry name" value="DCD (DEVELOPMENT AND CELL DEATH) DOMAIN PROTEIN-RELATED"/>
    <property type="match status" value="1"/>
</dbReference>